<dbReference type="Gene3D" id="1.10.287.70">
    <property type="match status" value="1"/>
</dbReference>
<dbReference type="EMBL" id="FYEZ01000001">
    <property type="protein sequence ID" value="SNC61457.1"/>
    <property type="molecule type" value="Genomic_DNA"/>
</dbReference>
<feature type="domain" description="Potassium channel" evidence="2">
    <location>
        <begin position="145"/>
        <end position="222"/>
    </location>
</feature>
<feature type="transmembrane region" description="Helical" evidence="1">
    <location>
        <begin position="73"/>
        <end position="94"/>
    </location>
</feature>
<keyword evidence="1" id="KW-0812">Transmembrane</keyword>
<gene>
    <name evidence="3" type="ORF">SAMN05445756_0486</name>
</gene>
<evidence type="ECO:0000313" key="3">
    <source>
        <dbReference type="EMBL" id="SNC61457.1"/>
    </source>
</evidence>
<organism evidence="3 4">
    <name type="scientific">Kytococcus aerolatus</name>
    <dbReference type="NCBI Taxonomy" id="592308"/>
    <lineage>
        <taxon>Bacteria</taxon>
        <taxon>Bacillati</taxon>
        <taxon>Actinomycetota</taxon>
        <taxon>Actinomycetes</taxon>
        <taxon>Micrococcales</taxon>
        <taxon>Kytococcaceae</taxon>
        <taxon>Kytococcus</taxon>
    </lineage>
</organism>
<keyword evidence="4" id="KW-1185">Reference proteome</keyword>
<dbReference type="Proteomes" id="UP000198122">
    <property type="component" value="Unassembled WGS sequence"/>
</dbReference>
<keyword evidence="1" id="KW-1133">Transmembrane helix</keyword>
<dbReference type="Pfam" id="PF07885">
    <property type="entry name" value="Ion_trans_2"/>
    <property type="match status" value="1"/>
</dbReference>
<dbReference type="SUPFAM" id="SSF81324">
    <property type="entry name" value="Voltage-gated potassium channels"/>
    <property type="match status" value="1"/>
</dbReference>
<feature type="transmembrane region" description="Helical" evidence="1">
    <location>
        <begin position="171"/>
        <end position="190"/>
    </location>
</feature>
<sequence length="232" mass="25360">MLRHGTRPLPPWYVRWWRAVLANPSAVLLAVQLVSVILYPFTSDRGPGRVGLALLGLLVLVLALRAVRRTPTLTWVAVLVGGPAALLTLAQVVWPDSAAIELATMLVSSAFYFYVVVSLLVYMFADNWVTSDELWATGATFTVAVWAFAYTYGAVQIIWPGSFSAPHGEQLAWFELIFLSFTTMTGTGLSDIAPAGAHARSVIVLEEMAGMNYVALVVARLMGLTLTKFRNR</sequence>
<accession>A0A212T5X9</accession>
<dbReference type="InterPro" id="IPR013099">
    <property type="entry name" value="K_chnl_dom"/>
</dbReference>
<reference evidence="3 4" key="1">
    <citation type="submission" date="2017-06" db="EMBL/GenBank/DDBJ databases">
        <authorList>
            <person name="Kim H.J."/>
            <person name="Triplett B.A."/>
        </authorList>
    </citation>
    <scope>NUCLEOTIDE SEQUENCE [LARGE SCALE GENOMIC DNA]</scope>
    <source>
        <strain evidence="3 4">DSM 22179</strain>
    </source>
</reference>
<evidence type="ECO:0000259" key="2">
    <source>
        <dbReference type="Pfam" id="PF07885"/>
    </source>
</evidence>
<keyword evidence="1" id="KW-0472">Membrane</keyword>
<feature type="transmembrane region" description="Helical" evidence="1">
    <location>
        <begin position="210"/>
        <end position="229"/>
    </location>
</feature>
<feature type="transmembrane region" description="Helical" evidence="1">
    <location>
        <begin position="137"/>
        <end position="159"/>
    </location>
</feature>
<protein>
    <submittedName>
        <fullName evidence="3">Ion channel</fullName>
    </submittedName>
</protein>
<dbReference type="AlphaFoldDB" id="A0A212T5X9"/>
<feature type="transmembrane region" description="Helical" evidence="1">
    <location>
        <begin position="50"/>
        <end position="67"/>
    </location>
</feature>
<feature type="transmembrane region" description="Helical" evidence="1">
    <location>
        <begin position="106"/>
        <end position="125"/>
    </location>
</feature>
<dbReference type="OrthoDB" id="4837979at2"/>
<proteinExistence type="predicted"/>
<dbReference type="RefSeq" id="WP_088817489.1">
    <property type="nucleotide sequence ID" value="NZ_FYEZ01000001.1"/>
</dbReference>
<feature type="transmembrane region" description="Helical" evidence="1">
    <location>
        <begin position="16"/>
        <end position="38"/>
    </location>
</feature>
<name>A0A212T5X9_9MICO</name>
<evidence type="ECO:0000256" key="1">
    <source>
        <dbReference type="SAM" id="Phobius"/>
    </source>
</evidence>
<evidence type="ECO:0000313" key="4">
    <source>
        <dbReference type="Proteomes" id="UP000198122"/>
    </source>
</evidence>